<name>E6UH55_RUMA7</name>
<dbReference type="RefSeq" id="WP_013498212.1">
    <property type="nucleotide sequence ID" value="NC_014833.1"/>
</dbReference>
<organism evidence="1 2">
    <name type="scientific">Ruminococcus albus (strain ATCC 27210 / DSM 20455 / JCM 14654 / NCDO 2250 / 7)</name>
    <dbReference type="NCBI Taxonomy" id="697329"/>
    <lineage>
        <taxon>Bacteria</taxon>
        <taxon>Bacillati</taxon>
        <taxon>Bacillota</taxon>
        <taxon>Clostridia</taxon>
        <taxon>Eubacteriales</taxon>
        <taxon>Oscillospiraceae</taxon>
        <taxon>Ruminococcus</taxon>
    </lineage>
</organism>
<reference evidence="1 2" key="1">
    <citation type="journal article" date="2011" name="J. Bacteriol.">
        <title>Complete genome of the cellulolytic ruminal bacterium Ruminococcus albus 7.</title>
        <authorList>
            <person name="Suen G."/>
            <person name="Stevenson D.M."/>
            <person name="Bruce D.C."/>
            <person name="Chertkov O."/>
            <person name="Copeland A."/>
            <person name="Cheng J.F."/>
            <person name="Detter C."/>
            <person name="Detter J.C."/>
            <person name="Goodwin L.A."/>
            <person name="Han C.S."/>
            <person name="Hauser L.J."/>
            <person name="Ivanova N.N."/>
            <person name="Kyrpides N.C."/>
            <person name="Land M.L."/>
            <person name="Lapidus A."/>
            <person name="Lucas S."/>
            <person name="Ovchinnikova G."/>
            <person name="Pitluck S."/>
            <person name="Tapia R."/>
            <person name="Woyke T."/>
            <person name="Boyum J."/>
            <person name="Mead D."/>
            <person name="Weimer P.J."/>
        </authorList>
    </citation>
    <scope>NUCLEOTIDE SEQUENCE [LARGE SCALE GENOMIC DNA]</scope>
    <source>
        <strain evidence="2">ATCC 27210 / DSM 20455 / JCM 14654 / NCDO 2250 / 7</strain>
    </source>
</reference>
<accession>E6UH55</accession>
<dbReference type="Proteomes" id="UP000006919">
    <property type="component" value="Chromosome"/>
</dbReference>
<dbReference type="EMBL" id="CP002403">
    <property type="protein sequence ID" value="ADU22047.1"/>
    <property type="molecule type" value="Genomic_DNA"/>
</dbReference>
<evidence type="ECO:0000313" key="2">
    <source>
        <dbReference type="Proteomes" id="UP000006919"/>
    </source>
</evidence>
<sequence>MNADTFMNAVGMIEDRYLDVDIPKRTITHRKWTKRIVSVAAAAALITCPLPTLTAFGVDPAYNILYHIAPSVAQTFKPVQKTCEDNGIEMTVISAERNGSEASVYLAMHDTTGTCPDGDWDLYDSYHINVPHDMTGHCSFSEYDADSHTAYFVVHLETMDGSAMPNGKVTFSVHEMMTGKIKTKTALEAIDMSSIPYEPQTMTRNEISGGFSYDELPDPHEYRFLIPSEQTLCTPAPNVSVMNIGYIDGALHILTRYEDNSHTDSHGFIKLCNTNGVQIGETTEFGFDYSDDTNKDNYTEQIIPVSYDELCKCTLQGEFVTAQDYTSGDWEITFTLE</sequence>
<evidence type="ECO:0008006" key="3">
    <source>
        <dbReference type="Google" id="ProtNLM"/>
    </source>
</evidence>
<gene>
    <name evidence="1" type="ordered locus">Rumal_1546</name>
</gene>
<protein>
    <recommendedName>
        <fullName evidence="3">DUF4179 domain-containing protein</fullName>
    </recommendedName>
</protein>
<proteinExistence type="predicted"/>
<dbReference type="AlphaFoldDB" id="E6UH55"/>
<dbReference type="OrthoDB" id="2200485at2"/>
<dbReference type="HOGENOM" id="CLU_050358_0_0_9"/>
<dbReference type="KEGG" id="ral:Rumal_1546"/>
<evidence type="ECO:0000313" key="1">
    <source>
        <dbReference type="EMBL" id="ADU22047.1"/>
    </source>
</evidence>
<dbReference type="eggNOG" id="ENOG502ZAZT">
    <property type="taxonomic scope" value="Bacteria"/>
</dbReference>